<reference evidence="10 11" key="1">
    <citation type="journal article" date="2018" name="Nat. Biotechnol.">
        <title>A standardized bacterial taxonomy based on genome phylogeny substantially revises the tree of life.</title>
        <authorList>
            <person name="Parks D.H."/>
            <person name="Chuvochina M."/>
            <person name="Waite D.W."/>
            <person name="Rinke C."/>
            <person name="Skarshewski A."/>
            <person name="Chaumeil P.A."/>
            <person name="Hugenholtz P."/>
        </authorList>
    </citation>
    <scope>NUCLEOTIDE SEQUENCE [LARGE SCALE GENOMIC DNA]</scope>
    <source>
        <strain evidence="10">UBA9158</strain>
    </source>
</reference>
<comment type="subcellular location">
    <subcellularLocation>
        <location evidence="1 8">Cell outer membrane</location>
        <topology evidence="1 8">Multi-pass membrane protein</topology>
    </subcellularLocation>
</comment>
<protein>
    <submittedName>
        <fullName evidence="10">TonB-dependent siderophore receptor</fullName>
    </submittedName>
</protein>
<dbReference type="PANTHER" id="PTHR30442">
    <property type="entry name" value="IRON III DICITRATE TRANSPORT PROTEIN FECA"/>
    <property type="match status" value="1"/>
</dbReference>
<proteinExistence type="inferred from homology"/>
<dbReference type="Pfam" id="PF00593">
    <property type="entry name" value="TonB_dep_Rec_b-barrel"/>
    <property type="match status" value="1"/>
</dbReference>
<keyword evidence="2 8" id="KW-0813">Transport</keyword>
<dbReference type="InterPro" id="IPR036942">
    <property type="entry name" value="Beta-barrel_TonB_sf"/>
</dbReference>
<evidence type="ECO:0000256" key="2">
    <source>
        <dbReference type="ARBA" id="ARBA00022448"/>
    </source>
</evidence>
<evidence type="ECO:0000256" key="6">
    <source>
        <dbReference type="ARBA" id="ARBA00023136"/>
    </source>
</evidence>
<gene>
    <name evidence="10" type="ORF">DCP75_16995</name>
</gene>
<keyword evidence="3 8" id="KW-1134">Transmembrane beta strand</keyword>
<dbReference type="InterPro" id="IPR039426">
    <property type="entry name" value="TonB-dep_rcpt-like"/>
</dbReference>
<comment type="caution">
    <text evidence="10">The sequence shown here is derived from an EMBL/GenBank/DDBJ whole genome shotgun (WGS) entry which is preliminary data.</text>
</comment>
<evidence type="ECO:0000256" key="8">
    <source>
        <dbReference type="PROSITE-ProRule" id="PRU01360"/>
    </source>
</evidence>
<dbReference type="GO" id="GO:0009279">
    <property type="term" value="C:cell outer membrane"/>
    <property type="evidence" value="ECO:0007669"/>
    <property type="project" value="UniProtKB-SubCell"/>
</dbReference>
<dbReference type="PANTHER" id="PTHR30442:SF0">
    <property type="entry name" value="FE(3+) DICITRATE TRANSPORT PROTEIN FECA"/>
    <property type="match status" value="1"/>
</dbReference>
<keyword evidence="6 8" id="KW-0472">Membrane</keyword>
<dbReference type="EMBL" id="DMND01000227">
    <property type="protein sequence ID" value="HAN29383.1"/>
    <property type="molecule type" value="Genomic_DNA"/>
</dbReference>
<evidence type="ECO:0000256" key="3">
    <source>
        <dbReference type="ARBA" id="ARBA00022452"/>
    </source>
</evidence>
<keyword evidence="7 8" id="KW-0998">Cell outer membrane</keyword>
<evidence type="ECO:0000313" key="10">
    <source>
        <dbReference type="EMBL" id="HAN29383.1"/>
    </source>
</evidence>
<name>A0A3C1KS97_9GAMM</name>
<evidence type="ECO:0000256" key="5">
    <source>
        <dbReference type="ARBA" id="ARBA00023077"/>
    </source>
</evidence>
<feature type="domain" description="TonB-dependent receptor-like beta-barrel" evidence="9">
    <location>
        <begin position="41"/>
        <end position="467"/>
    </location>
</feature>
<sequence>GRSASGDAFAGLVATRAESDGFMDKDYEMTDILVKSGMALSDTQEVGVKFSWYENDANISYRGLLLGDYDAGSTYNPAPDDYFLTDRIAFDLNHAWRLNDQAHLQTVAYWSEVSRDYWRYDVDTDASNEAGRWVYTDTLTGNNRSFERVGLDTRLQLDHQLFGLENEAEFGFRIMREESDDTRIRATRTTDRTGLNDRHRVDSADSIAVHAQNRMVLSERLALTPGLRVESYEQKRRVLTDNNASAKTSNTEVLPGVGATFELTPTAQLYGGVYRAFSPAANGVALDGLADQNLDGERSNNYEAGIRGLQGKLSYEVAAFYMDFDNQVVTGNSDPNLSQSNAGETTHQGMELVLGYELGGGFSVDANATWVPESEFETGEFAGNRLPYAPEHLANLALNYSGNKLQAALTAHYRGSQFGDASNQVEIPSDAAGGIWGGKMPSYTLLDFMAQYEISNSLTLFGAVKNLTDERYITGLRQGIYVGPERSFEVGARFRL</sequence>
<dbReference type="STRING" id="1121937.GCA_000423125_01664"/>
<comment type="similarity">
    <text evidence="8">Belongs to the TonB-dependent receptor family.</text>
</comment>
<keyword evidence="4 8" id="KW-0812">Transmembrane</keyword>
<dbReference type="GO" id="GO:0033214">
    <property type="term" value="P:siderophore-iron import into cell"/>
    <property type="evidence" value="ECO:0007669"/>
    <property type="project" value="TreeGrafter"/>
</dbReference>
<evidence type="ECO:0000256" key="1">
    <source>
        <dbReference type="ARBA" id="ARBA00004571"/>
    </source>
</evidence>
<evidence type="ECO:0000259" key="9">
    <source>
        <dbReference type="Pfam" id="PF00593"/>
    </source>
</evidence>
<feature type="non-terminal residue" evidence="10">
    <location>
        <position position="1"/>
    </location>
</feature>
<dbReference type="SUPFAM" id="SSF56935">
    <property type="entry name" value="Porins"/>
    <property type="match status" value="1"/>
</dbReference>
<accession>A0A3C1KS97</accession>
<organism evidence="10 11">
    <name type="scientific">Haliea salexigens</name>
    <dbReference type="NCBI Taxonomy" id="287487"/>
    <lineage>
        <taxon>Bacteria</taxon>
        <taxon>Pseudomonadati</taxon>
        <taxon>Pseudomonadota</taxon>
        <taxon>Gammaproteobacteria</taxon>
        <taxon>Cellvibrionales</taxon>
        <taxon>Halieaceae</taxon>
        <taxon>Haliea</taxon>
    </lineage>
</organism>
<dbReference type="Proteomes" id="UP000259273">
    <property type="component" value="Unassembled WGS sequence"/>
</dbReference>
<evidence type="ECO:0000313" key="11">
    <source>
        <dbReference type="Proteomes" id="UP000259273"/>
    </source>
</evidence>
<dbReference type="Gene3D" id="2.40.170.20">
    <property type="entry name" value="TonB-dependent receptor, beta-barrel domain"/>
    <property type="match status" value="1"/>
</dbReference>
<dbReference type="AlphaFoldDB" id="A0A3C1KS97"/>
<evidence type="ECO:0000256" key="4">
    <source>
        <dbReference type="ARBA" id="ARBA00022692"/>
    </source>
</evidence>
<keyword evidence="10" id="KW-0675">Receptor</keyword>
<evidence type="ECO:0000256" key="7">
    <source>
        <dbReference type="ARBA" id="ARBA00023237"/>
    </source>
</evidence>
<keyword evidence="5" id="KW-0798">TonB box</keyword>
<dbReference type="InterPro" id="IPR000531">
    <property type="entry name" value="Beta-barrel_TonB"/>
</dbReference>
<dbReference type="PROSITE" id="PS52016">
    <property type="entry name" value="TONB_DEPENDENT_REC_3"/>
    <property type="match status" value="1"/>
</dbReference>